<dbReference type="InterPro" id="IPR008833">
    <property type="entry name" value="Surf2"/>
</dbReference>
<feature type="region of interest" description="Disordered" evidence="1">
    <location>
        <begin position="114"/>
        <end position="207"/>
    </location>
</feature>
<evidence type="ECO:0000256" key="1">
    <source>
        <dbReference type="SAM" id="MobiDB-lite"/>
    </source>
</evidence>
<reference evidence="3" key="1">
    <citation type="submission" date="2017-02" db="UniProtKB">
        <authorList>
            <consortium name="WormBaseParasite"/>
        </authorList>
    </citation>
    <scope>IDENTIFICATION</scope>
</reference>
<protein>
    <submittedName>
        <fullName evidence="3">Surfeit locus protein 2</fullName>
    </submittedName>
</protein>
<dbReference type="PANTHER" id="PTHR34348:SF1">
    <property type="entry name" value="SURFEIT LOCUS PROTEIN 2"/>
    <property type="match status" value="1"/>
</dbReference>
<feature type="compositionally biased region" description="Basic and acidic residues" evidence="1">
    <location>
        <begin position="158"/>
        <end position="175"/>
    </location>
</feature>
<evidence type="ECO:0000313" key="2">
    <source>
        <dbReference type="Proteomes" id="UP000038045"/>
    </source>
</evidence>
<evidence type="ECO:0000313" key="3">
    <source>
        <dbReference type="WBParaSite" id="PTRK_0000372900.1"/>
    </source>
</evidence>
<name>A0A0N4Z8U6_PARTI</name>
<keyword evidence="2" id="KW-1185">Reference proteome</keyword>
<dbReference type="PANTHER" id="PTHR34348">
    <property type="entry name" value="SURFEIT LOCUS PROTEIN 2"/>
    <property type="match status" value="1"/>
</dbReference>
<accession>A0A0N4Z8U6</accession>
<dbReference type="AlphaFoldDB" id="A0A0N4Z8U6"/>
<feature type="compositionally biased region" description="Acidic residues" evidence="1">
    <location>
        <begin position="117"/>
        <end position="141"/>
    </location>
</feature>
<feature type="compositionally biased region" description="Acidic residues" evidence="1">
    <location>
        <begin position="176"/>
        <end position="196"/>
    </location>
</feature>
<sequence>MDSLSKDDILKAYPHFNLTEMGRLKCSLTGHEIKDNLEDLKKYITTRKFKRALEVDQIKKEYGEYLGIIEGSDRLYCKVTLRDIESDPNSLRKHFNGKRFKRKLPAYLEKREKGFPMDDEFDSGEESGMDSDASSLDEDSYEDRTKLCTMEIDEEENETKKELSKKASKRSRVDLVFEDIADSDDDDEEEEEEEETESQKVTKITKKLKNMKNEKKKIVPAKKVKKN</sequence>
<dbReference type="STRING" id="131310.A0A0N4Z8U6"/>
<proteinExistence type="predicted"/>
<dbReference type="Proteomes" id="UP000038045">
    <property type="component" value="Unplaced"/>
</dbReference>
<dbReference type="Pfam" id="PF05477">
    <property type="entry name" value="SURF2"/>
    <property type="match status" value="1"/>
</dbReference>
<dbReference type="WBParaSite" id="PTRK_0000372900.1">
    <property type="protein sequence ID" value="PTRK_0000372900.1"/>
    <property type="gene ID" value="PTRK_0000372900"/>
</dbReference>
<organism evidence="2 3">
    <name type="scientific">Parastrongyloides trichosuri</name>
    <name type="common">Possum-specific nematode worm</name>
    <dbReference type="NCBI Taxonomy" id="131310"/>
    <lineage>
        <taxon>Eukaryota</taxon>
        <taxon>Metazoa</taxon>
        <taxon>Ecdysozoa</taxon>
        <taxon>Nematoda</taxon>
        <taxon>Chromadorea</taxon>
        <taxon>Rhabditida</taxon>
        <taxon>Tylenchina</taxon>
        <taxon>Panagrolaimomorpha</taxon>
        <taxon>Strongyloidoidea</taxon>
        <taxon>Strongyloididae</taxon>
        <taxon>Parastrongyloides</taxon>
    </lineage>
</organism>